<dbReference type="EMBL" id="CP000061">
    <property type="protein sequence ID" value="ABC65469.1"/>
    <property type="molecule type" value="Genomic_DNA"/>
</dbReference>
<gene>
    <name evidence="1" type="ordered locus">AYWB_352</name>
</gene>
<evidence type="ECO:0000313" key="2">
    <source>
        <dbReference type="Proteomes" id="UP000001934"/>
    </source>
</evidence>
<protein>
    <submittedName>
        <fullName evidence="1">Uncharacterized protein</fullName>
    </submittedName>
</protein>
<proteinExistence type="predicted"/>
<dbReference type="Proteomes" id="UP000001934">
    <property type="component" value="Chromosome"/>
</dbReference>
<accession>Q2NJC4</accession>
<evidence type="ECO:0000313" key="1">
    <source>
        <dbReference type="EMBL" id="ABC65469.1"/>
    </source>
</evidence>
<keyword evidence="2" id="KW-1185">Reference proteome</keyword>
<reference evidence="1 2" key="1">
    <citation type="journal article" date="2006" name="J. Bacteriol.">
        <title>Living with genome instability: the adaptation of phytoplasmas to diverse environments of their insect and plant hosts.</title>
        <authorList>
            <person name="Bai X."/>
            <person name="Zhang J."/>
            <person name="Ewing A."/>
            <person name="Miller S.A."/>
            <person name="Jancso Radek A."/>
            <person name="Shevchenko D.V."/>
            <person name="Tsukerman K."/>
            <person name="Walunas T."/>
            <person name="Lapidus A."/>
            <person name="Campbell J.W."/>
            <person name="Hogenhout S.A."/>
        </authorList>
    </citation>
    <scope>NUCLEOTIDE SEQUENCE [LARGE SCALE GENOMIC DNA]</scope>
    <source>
        <strain evidence="1 2">AYWB</strain>
    </source>
</reference>
<sequence length="151" mass="17893">MEYNPINSKLMKRKNIDDSIEEFDDNAERFKEIDKNGKVKYFKTKIYKNISDFKKLFINDKGLEINLLESRIFNLKDLKASGYTLEQLISFGYSLQDLKDAGYISIEEFENLGYNLYELRTMGYISVLQIIIFFPSYDLNKLRIAGYINFR</sequence>
<dbReference type="STRING" id="322098.AYWB_352"/>
<dbReference type="HOGENOM" id="CLU_1727596_0_0_14"/>
<name>Q2NJC4_AYWBP</name>
<dbReference type="PhylomeDB" id="Q2NJC4"/>
<dbReference type="AlphaFoldDB" id="Q2NJC4"/>
<dbReference type="KEGG" id="ayw:AYWB_352"/>
<organism evidence="1 2">
    <name type="scientific">Aster yellows witches'-broom phytoplasma (strain AYWB)</name>
    <dbReference type="NCBI Taxonomy" id="322098"/>
    <lineage>
        <taxon>Bacteria</taxon>
        <taxon>Bacillati</taxon>
        <taxon>Mycoplasmatota</taxon>
        <taxon>Mollicutes</taxon>
        <taxon>Acholeplasmatales</taxon>
        <taxon>Acholeplasmataceae</taxon>
        <taxon>Candidatus Phytoplasma</taxon>
        <taxon>16SrI (Aster yellows group)</taxon>
    </lineage>
</organism>